<sequence>MKSLVITLMVLALVGCQANPMKDKPLAINSSFHKVLNLTSGQHIVVDVPQYEAASIGSYSVCLYGVAEPNFPFDNFTTGLIQPRDGVVIAVDIIEQSNSQAVIQVTIQSVGSGGYRQKDRYRIYGNNLNFIKST</sequence>
<feature type="signal peptide" evidence="1">
    <location>
        <begin position="1"/>
        <end position="18"/>
    </location>
</feature>
<dbReference type="OrthoDB" id="8455654at2"/>
<dbReference type="InterPro" id="IPR038643">
    <property type="entry name" value="PliI_sf"/>
</dbReference>
<accession>A0A3L8PZM6</accession>
<name>A0A3L8PZM6_9GAMM</name>
<dbReference type="EMBL" id="QZEI01000011">
    <property type="protein sequence ID" value="RLV60834.1"/>
    <property type="molecule type" value="Genomic_DNA"/>
</dbReference>
<proteinExistence type="predicted"/>
<dbReference type="Pfam" id="PF16743">
    <property type="entry name" value="PliI"/>
    <property type="match status" value="1"/>
</dbReference>
<organism evidence="2 3">
    <name type="scientific">Parashewanella curva</name>
    <dbReference type="NCBI Taxonomy" id="2338552"/>
    <lineage>
        <taxon>Bacteria</taxon>
        <taxon>Pseudomonadati</taxon>
        <taxon>Pseudomonadota</taxon>
        <taxon>Gammaproteobacteria</taxon>
        <taxon>Alteromonadales</taxon>
        <taxon>Shewanellaceae</taxon>
        <taxon>Parashewanella</taxon>
    </lineage>
</organism>
<dbReference type="Proteomes" id="UP000281474">
    <property type="component" value="Unassembled WGS sequence"/>
</dbReference>
<dbReference type="AlphaFoldDB" id="A0A3L8PZM6"/>
<comment type="caution">
    <text evidence="2">The sequence shown here is derived from an EMBL/GenBank/DDBJ whole genome shotgun (WGS) entry which is preliminary data.</text>
</comment>
<evidence type="ECO:0000313" key="2">
    <source>
        <dbReference type="EMBL" id="RLV60834.1"/>
    </source>
</evidence>
<evidence type="ECO:0000256" key="1">
    <source>
        <dbReference type="SAM" id="SignalP"/>
    </source>
</evidence>
<dbReference type="RefSeq" id="WP_121837916.1">
    <property type="nucleotide sequence ID" value="NZ_ML014760.1"/>
</dbReference>
<keyword evidence="1" id="KW-0732">Signal</keyword>
<feature type="chain" id="PRO_5018072468" evidence="1">
    <location>
        <begin position="19"/>
        <end position="134"/>
    </location>
</feature>
<dbReference type="PROSITE" id="PS51257">
    <property type="entry name" value="PROKAR_LIPOPROTEIN"/>
    <property type="match status" value="1"/>
</dbReference>
<reference evidence="2 3" key="1">
    <citation type="submission" date="2018-09" db="EMBL/GenBank/DDBJ databases">
        <title>Phylogeny of the Shewanellaceae, and recommendation for two new genera, Pseudoshewanella and Parashewanella.</title>
        <authorList>
            <person name="Wang G."/>
        </authorList>
    </citation>
    <scope>NUCLEOTIDE SEQUENCE [LARGE SCALE GENOMIC DNA]</scope>
    <source>
        <strain evidence="2 3">C51</strain>
    </source>
</reference>
<dbReference type="InterPro" id="IPR031948">
    <property type="entry name" value="PliI"/>
</dbReference>
<protein>
    <submittedName>
        <fullName evidence="2">Uncharacterized protein</fullName>
    </submittedName>
</protein>
<evidence type="ECO:0000313" key="3">
    <source>
        <dbReference type="Proteomes" id="UP000281474"/>
    </source>
</evidence>
<dbReference type="Gene3D" id="2.40.128.460">
    <property type="entry name" value="Periplasmic lysozyme inhibitor of I-type lysozyme"/>
    <property type="match status" value="1"/>
</dbReference>
<gene>
    <name evidence="2" type="ORF">D5018_05040</name>
</gene>
<keyword evidence="3" id="KW-1185">Reference proteome</keyword>